<proteinExistence type="predicted"/>
<dbReference type="EMBL" id="BQNB010016416">
    <property type="protein sequence ID" value="GJT51529.1"/>
    <property type="molecule type" value="Genomic_DNA"/>
</dbReference>
<comment type="caution">
    <text evidence="1">The sequence shown here is derived from an EMBL/GenBank/DDBJ whole genome shotgun (WGS) entry which is preliminary data.</text>
</comment>
<reference evidence="1" key="1">
    <citation type="journal article" date="2022" name="Int. J. Mol. Sci.">
        <title>Draft Genome of Tanacetum Coccineum: Genomic Comparison of Closely Related Tanacetum-Family Plants.</title>
        <authorList>
            <person name="Yamashiro T."/>
            <person name="Shiraishi A."/>
            <person name="Nakayama K."/>
            <person name="Satake H."/>
        </authorList>
    </citation>
    <scope>NUCLEOTIDE SEQUENCE</scope>
</reference>
<protein>
    <submittedName>
        <fullName evidence="1">Uncharacterized protein</fullName>
    </submittedName>
</protein>
<evidence type="ECO:0000313" key="2">
    <source>
        <dbReference type="Proteomes" id="UP001151760"/>
    </source>
</evidence>
<gene>
    <name evidence="1" type="ORF">Tco_0977686</name>
</gene>
<keyword evidence="2" id="KW-1185">Reference proteome</keyword>
<sequence length="183" mass="20697">MNAKVDELKLSGISVVQDFIDVFPEDLSMTTAMTSVDLFASCKTKVSHDLVIFREEHQCCLLRRGAWSSFEVRVGITEEGEVKWRVKQRRVRAMSMTIQSSVKDKEWATFKRDVQGKANVVTGALSGKEREKPRRVRAIVGSTRFCRKVKEGVKGCKVRFLMVLFSKDTSGSWKSVAATKDIE</sequence>
<name>A0ABQ5EKT7_9ASTR</name>
<reference evidence="1" key="2">
    <citation type="submission" date="2022-01" db="EMBL/GenBank/DDBJ databases">
        <authorList>
            <person name="Yamashiro T."/>
            <person name="Shiraishi A."/>
            <person name="Satake H."/>
            <person name="Nakayama K."/>
        </authorList>
    </citation>
    <scope>NUCLEOTIDE SEQUENCE</scope>
</reference>
<evidence type="ECO:0000313" key="1">
    <source>
        <dbReference type="EMBL" id="GJT51529.1"/>
    </source>
</evidence>
<accession>A0ABQ5EKT7</accession>
<organism evidence="1 2">
    <name type="scientific">Tanacetum coccineum</name>
    <dbReference type="NCBI Taxonomy" id="301880"/>
    <lineage>
        <taxon>Eukaryota</taxon>
        <taxon>Viridiplantae</taxon>
        <taxon>Streptophyta</taxon>
        <taxon>Embryophyta</taxon>
        <taxon>Tracheophyta</taxon>
        <taxon>Spermatophyta</taxon>
        <taxon>Magnoliopsida</taxon>
        <taxon>eudicotyledons</taxon>
        <taxon>Gunneridae</taxon>
        <taxon>Pentapetalae</taxon>
        <taxon>asterids</taxon>
        <taxon>campanulids</taxon>
        <taxon>Asterales</taxon>
        <taxon>Asteraceae</taxon>
        <taxon>Asteroideae</taxon>
        <taxon>Anthemideae</taxon>
        <taxon>Anthemidinae</taxon>
        <taxon>Tanacetum</taxon>
    </lineage>
</organism>
<dbReference type="Proteomes" id="UP001151760">
    <property type="component" value="Unassembled WGS sequence"/>
</dbReference>